<dbReference type="OrthoDB" id="369870at2"/>
<dbReference type="InterPro" id="IPR004626">
    <property type="entry name" value="RarD"/>
</dbReference>
<feature type="transmembrane region" description="Helical" evidence="8">
    <location>
        <begin position="238"/>
        <end position="258"/>
    </location>
</feature>
<reference evidence="10 11" key="1">
    <citation type="submission" date="2018-01" db="EMBL/GenBank/DDBJ databases">
        <title>Lactibacter flavus gen. nov., sp. nov., a novel bacterium of the family Propionibacteriaceae isolated from raw milk and dairy products.</title>
        <authorList>
            <person name="Wenning M."/>
            <person name="Breitenwieser F."/>
            <person name="Huptas C."/>
            <person name="von Neubeck M."/>
            <person name="Busse H.-J."/>
            <person name="Scherer S."/>
        </authorList>
    </citation>
    <scope>NUCLEOTIDE SEQUENCE [LARGE SCALE GENOMIC DNA]</scope>
    <source>
        <strain evidence="10 11">VG341</strain>
    </source>
</reference>
<feature type="transmembrane region" description="Helical" evidence="8">
    <location>
        <begin position="37"/>
        <end position="60"/>
    </location>
</feature>
<feature type="transmembrane region" description="Helical" evidence="8">
    <location>
        <begin position="208"/>
        <end position="226"/>
    </location>
</feature>
<feature type="transmembrane region" description="Helical" evidence="8">
    <location>
        <begin position="265"/>
        <end position="284"/>
    </location>
</feature>
<keyword evidence="7 8" id="KW-0472">Membrane</keyword>
<dbReference type="NCBIfam" id="TIGR00688">
    <property type="entry name" value="rarD"/>
    <property type="match status" value="1"/>
</dbReference>
<evidence type="ECO:0000256" key="1">
    <source>
        <dbReference type="ARBA" id="ARBA00004651"/>
    </source>
</evidence>
<feature type="transmembrane region" description="Helical" evidence="8">
    <location>
        <begin position="180"/>
        <end position="196"/>
    </location>
</feature>
<dbReference type="AlphaFoldDB" id="A0A4Q2EEM8"/>
<comment type="subcellular location">
    <subcellularLocation>
        <location evidence="1">Cell membrane</location>
        <topology evidence="1">Multi-pass membrane protein</topology>
    </subcellularLocation>
</comment>
<comment type="caution">
    <text evidence="10">The sequence shown here is derived from an EMBL/GenBank/DDBJ whole genome shotgun (WGS) entry which is preliminary data.</text>
</comment>
<organism evidence="10 11">
    <name type="scientific">Propioniciclava flava</name>
    <dbReference type="NCBI Taxonomy" id="2072026"/>
    <lineage>
        <taxon>Bacteria</taxon>
        <taxon>Bacillati</taxon>
        <taxon>Actinomycetota</taxon>
        <taxon>Actinomycetes</taxon>
        <taxon>Propionibacteriales</taxon>
        <taxon>Propionibacteriaceae</taxon>
        <taxon>Propioniciclava</taxon>
    </lineage>
</organism>
<dbReference type="Proteomes" id="UP000290624">
    <property type="component" value="Unassembled WGS sequence"/>
</dbReference>
<keyword evidence="3" id="KW-0813">Transport</keyword>
<evidence type="ECO:0000256" key="7">
    <source>
        <dbReference type="ARBA" id="ARBA00023136"/>
    </source>
</evidence>
<feature type="domain" description="EamA" evidence="9">
    <location>
        <begin position="37"/>
        <end position="173"/>
    </location>
</feature>
<evidence type="ECO:0000256" key="5">
    <source>
        <dbReference type="ARBA" id="ARBA00022692"/>
    </source>
</evidence>
<dbReference type="Pfam" id="PF00892">
    <property type="entry name" value="EamA"/>
    <property type="match status" value="1"/>
</dbReference>
<dbReference type="InterPro" id="IPR000620">
    <property type="entry name" value="EamA_dom"/>
</dbReference>
<accession>A0A4Q2EEM8</accession>
<gene>
    <name evidence="10" type="primary">rarD</name>
    <name evidence="10" type="ORF">C1706_10970</name>
</gene>
<feature type="transmembrane region" description="Helical" evidence="8">
    <location>
        <begin position="102"/>
        <end position="121"/>
    </location>
</feature>
<dbReference type="SUPFAM" id="SSF103481">
    <property type="entry name" value="Multidrug resistance efflux transporter EmrE"/>
    <property type="match status" value="2"/>
</dbReference>
<feature type="transmembrane region" description="Helical" evidence="8">
    <location>
        <begin position="133"/>
        <end position="150"/>
    </location>
</feature>
<feature type="transmembrane region" description="Helical" evidence="8">
    <location>
        <begin position="157"/>
        <end position="174"/>
    </location>
</feature>
<keyword evidence="5 8" id="KW-0812">Transmembrane</keyword>
<dbReference type="InterPro" id="IPR037185">
    <property type="entry name" value="EmrE-like"/>
</dbReference>
<feature type="transmembrane region" description="Helical" evidence="8">
    <location>
        <begin position="72"/>
        <end position="90"/>
    </location>
</feature>
<dbReference type="GO" id="GO:0005886">
    <property type="term" value="C:plasma membrane"/>
    <property type="evidence" value="ECO:0007669"/>
    <property type="project" value="UniProtKB-SubCell"/>
</dbReference>
<keyword evidence="6 8" id="KW-1133">Transmembrane helix</keyword>
<evidence type="ECO:0000259" key="9">
    <source>
        <dbReference type="Pfam" id="PF00892"/>
    </source>
</evidence>
<evidence type="ECO:0000256" key="8">
    <source>
        <dbReference type="SAM" id="Phobius"/>
    </source>
</evidence>
<name>A0A4Q2EEM8_9ACTN</name>
<evidence type="ECO:0000256" key="2">
    <source>
        <dbReference type="ARBA" id="ARBA00007362"/>
    </source>
</evidence>
<evidence type="ECO:0000313" key="11">
    <source>
        <dbReference type="Proteomes" id="UP000290624"/>
    </source>
</evidence>
<comment type="similarity">
    <text evidence="2">Belongs to the EamA transporter family.</text>
</comment>
<evidence type="ECO:0000256" key="6">
    <source>
        <dbReference type="ARBA" id="ARBA00022989"/>
    </source>
</evidence>
<feature type="transmembrane region" description="Helical" evidence="8">
    <location>
        <begin position="296"/>
        <end position="316"/>
    </location>
</feature>
<proteinExistence type="inferred from homology"/>
<keyword evidence="4" id="KW-1003">Cell membrane</keyword>
<evidence type="ECO:0000256" key="3">
    <source>
        <dbReference type="ARBA" id="ARBA00022448"/>
    </source>
</evidence>
<protein>
    <submittedName>
        <fullName evidence="10">EamA family transporter RarD</fullName>
    </submittedName>
</protein>
<dbReference type="PANTHER" id="PTHR22911">
    <property type="entry name" value="ACYL-MALONYL CONDENSING ENZYME-RELATED"/>
    <property type="match status" value="1"/>
</dbReference>
<evidence type="ECO:0000313" key="10">
    <source>
        <dbReference type="EMBL" id="RXW31671.1"/>
    </source>
</evidence>
<dbReference type="EMBL" id="PPCV01000007">
    <property type="protein sequence ID" value="RXW31671.1"/>
    <property type="molecule type" value="Genomic_DNA"/>
</dbReference>
<dbReference type="PANTHER" id="PTHR22911:SF137">
    <property type="entry name" value="SOLUTE CARRIER FAMILY 35 MEMBER G2-RELATED"/>
    <property type="match status" value="1"/>
</dbReference>
<evidence type="ECO:0000256" key="4">
    <source>
        <dbReference type="ARBA" id="ARBA00022475"/>
    </source>
</evidence>
<sequence length="334" mass="35667">MPTCGRFPMPYSARVNDHAADAAPGISAPPRPAGERLGLVTGIAAYGIWGFFPLLFPLLLPAGPLEILAHRVLWSMLAVGLVLVALRHPWGWLRDALAPRQLPWMLLGSLLIGANWLTFIWAINNNHVVESSLGYFINPLVNILLGVLVFGEKMSRGGLIGTLLAAAGVTVIAWQNWAGLWVSLTLAASFGLYGLVKKRATLPALEGLFLESGLLTPLAVAYWVYLAATGASTFGAGLGHSALLILAGILTALPLWLFAIAAPRLPLGVVGVLQYVAPTIQFLLGLTVFKQVVTPSYWAGLILVWCGSVVYLATVFSRTRRARAARPSDATAPH</sequence>
<keyword evidence="11" id="KW-1185">Reference proteome</keyword>